<evidence type="ECO:0000313" key="12">
    <source>
        <dbReference type="Proteomes" id="UP000060043"/>
    </source>
</evidence>
<keyword evidence="8" id="KW-0472">Membrane</keyword>
<dbReference type="Pfam" id="PF09286">
    <property type="entry name" value="Pro-kuma_activ"/>
    <property type="match status" value="1"/>
</dbReference>
<feature type="domain" description="Peptidase S53" evidence="9">
    <location>
        <begin position="202"/>
        <end position="568"/>
    </location>
</feature>
<dbReference type="GO" id="GO:0004252">
    <property type="term" value="F:serine-type endopeptidase activity"/>
    <property type="evidence" value="ECO:0007669"/>
    <property type="project" value="InterPro"/>
</dbReference>
<dbReference type="STRING" id="1435377.SUSAZ_10695"/>
<keyword evidence="4" id="KW-0378">Hydrolase</keyword>
<evidence type="ECO:0000256" key="7">
    <source>
        <dbReference type="ARBA" id="ARBA00023145"/>
    </source>
</evidence>
<evidence type="ECO:0000313" key="11">
    <source>
        <dbReference type="EMBL" id="ALU32397.1"/>
    </source>
</evidence>
<evidence type="ECO:0000259" key="9">
    <source>
        <dbReference type="PROSITE" id="PS51695"/>
    </source>
</evidence>
<gene>
    <name evidence="10" type="ORF">ATY89_06720</name>
    <name evidence="11" type="ORF">ATZ20_09740</name>
</gene>
<evidence type="ECO:0000313" key="10">
    <source>
        <dbReference type="EMBL" id="ALU29662.1"/>
    </source>
</evidence>
<keyword evidence="7" id="KW-0865">Zymogen</keyword>
<keyword evidence="5" id="KW-0720">Serine protease</keyword>
<accession>A0A0U3FPH7</accession>
<evidence type="ECO:0000256" key="6">
    <source>
        <dbReference type="ARBA" id="ARBA00022837"/>
    </source>
</evidence>
<dbReference type="CDD" id="cd04056">
    <property type="entry name" value="Peptidases_S53"/>
    <property type="match status" value="1"/>
</dbReference>
<dbReference type="InterPro" id="IPR017001">
    <property type="entry name" value="Pept_S53_physarolisin-II_arc"/>
</dbReference>
<dbReference type="Proteomes" id="UP000060043">
    <property type="component" value="Chromosome"/>
</dbReference>
<reference evidence="12 13" key="1">
    <citation type="submission" date="2015-12" db="EMBL/GenBank/DDBJ databases">
        <title>A stable core within a dynamic pangenome in Sulfolobus acidocaldarius.</title>
        <authorList>
            <person name="Anderson R."/>
            <person name="Kouris A."/>
            <person name="Seward C."/>
            <person name="Campbell K."/>
            <person name="Whitaker R."/>
        </authorList>
    </citation>
    <scope>NUCLEOTIDE SEQUENCE [LARGE SCALE GENOMIC DNA]</scope>
    <source>
        <strain evidence="10 13">GG12-C01-09</strain>
        <strain evidence="11 12">NG05B_CO5_07</strain>
    </source>
</reference>
<name>A0A0U3FPH7_9CREN</name>
<evidence type="ECO:0000256" key="4">
    <source>
        <dbReference type="ARBA" id="ARBA00022801"/>
    </source>
</evidence>
<proteinExistence type="predicted"/>
<keyword evidence="3" id="KW-0479">Metal-binding</keyword>
<feature type="transmembrane region" description="Helical" evidence="8">
    <location>
        <begin position="1256"/>
        <end position="1277"/>
    </location>
</feature>
<dbReference type="GO" id="GO:0006508">
    <property type="term" value="P:proteolysis"/>
    <property type="evidence" value="ECO:0007669"/>
    <property type="project" value="UniProtKB-KW"/>
</dbReference>
<dbReference type="PaxDb" id="1435377-SUSAZ_10695"/>
<protein>
    <submittedName>
        <fullName evidence="10">Peptidase S53</fullName>
    </submittedName>
</protein>
<dbReference type="Proteomes" id="UP000065473">
    <property type="component" value="Chromosome"/>
</dbReference>
<dbReference type="CDD" id="cd11377">
    <property type="entry name" value="Pro-peptidase_S53"/>
    <property type="match status" value="1"/>
</dbReference>
<evidence type="ECO:0000313" key="13">
    <source>
        <dbReference type="Proteomes" id="UP000065473"/>
    </source>
</evidence>
<dbReference type="SUPFAM" id="SSF52743">
    <property type="entry name" value="Subtilisin-like"/>
    <property type="match status" value="1"/>
</dbReference>
<dbReference type="OMA" id="WSNYGFV"/>
<evidence type="ECO:0000256" key="1">
    <source>
        <dbReference type="ARBA" id="ARBA00001913"/>
    </source>
</evidence>
<dbReference type="OrthoDB" id="56693at2157"/>
<dbReference type="InterPro" id="IPR015366">
    <property type="entry name" value="S53_propep"/>
</dbReference>
<dbReference type="PANTHER" id="PTHR14218">
    <property type="entry name" value="PROTEASE S8 TRIPEPTIDYL PEPTIDASE I CLN2"/>
    <property type="match status" value="1"/>
</dbReference>
<dbReference type="RefSeq" id="WP_011279065.1">
    <property type="nucleotide sequence ID" value="NZ_BHWZ01000006.1"/>
</dbReference>
<dbReference type="GO" id="GO:0008240">
    <property type="term" value="F:tripeptidyl-peptidase activity"/>
    <property type="evidence" value="ECO:0007669"/>
    <property type="project" value="TreeGrafter"/>
</dbReference>
<keyword evidence="6" id="KW-0106">Calcium</keyword>
<dbReference type="InterPro" id="IPR036852">
    <property type="entry name" value="Peptidase_S8/S53_dom_sf"/>
</dbReference>
<dbReference type="EMBL" id="CP013695">
    <property type="protein sequence ID" value="ALU32397.1"/>
    <property type="molecule type" value="Genomic_DNA"/>
</dbReference>
<sequence>MKYAKKIISIFLVCIFIIPTALILKSQGATQYIQPINIKGFNEVGTLPSNYHVEFTVYIPLKNIDLLYYYVNQISNPSSPLYQHFLTQAQVEKLFYPTDQFNEILSYLKSSGFNIVYTAADSVIVATGTVKQVENYLGVQYVMMNNGSVSYYTIYGTPKVDNIYIYSSNVTKLIFGHPSTLISEGSLRSFRSLPNTTAPIEAYWPTALQKVYNLTSLYSKGYEGQNFTIGILDFAGNPYIQQQLAYYDSIVKLPNPPNFTIVPIGPYNPGLGIATGWDSEISLDVESAHTMAPRANMVLYIANLNLPLSAVIAYIDQQHKVNIISQSFSISESSLSSYPAPIYYTNIALTDVYYALGSVEGITFIASSGDVGGSGYSNGPLGTPGYPSTSPYVLSAGGTTTYIQFPNGSFYQTAWSNYGFVPNGVNYGGGTGGVSIVEPKPWYQWGITSPKTYPNGRLGPDVSANANVYPGIYIIGGFNQTLITGGTSEASPLLAGMLVAVMSYVNHSLGLINPLLYQIGENPQLYSKIFYPITFGYNIPWTSSYGYNLATGWGALNAGEFAQYLKSHRSELKSSLSIMVELLGPQGSQSTFMPGETMTVVANITINRTVVSSGSFNAVLEDLYGNVTNIPLTYNSSLGLWTGQFTLPSTANGILSVVVYGSSQGTSGYGFTETFSGYYVTFLSPVTMTPFYSGINPVQAVVTDINGNPAPTNFTVEASVYSYNITDNAYTFLTNITLVYNNKASEWVGILPANLTVGDDLIYVNNAYGIVAFSNGIYLQSLFIRPQVIAEPGAVAGGQSIIIQGTPLTNIPDPNIAQGITIKAELVNQQGEVVSQGLVTYSPLGQYYGYIPVPENLNAGLYTILLFASYNSSTLGQVFTGFYYGQIYVVPKYSVPQINIEKYVYQGQTVYVYANITYPNGTPVKYGMYSATVYPMTFSSSYSNISANVNIPLFYNPSIQLWEGNFTIPSASSLGNLSYFKGLTYFTGPFQILISGVSADGVPTTNDLSSAYTFYVTPYTLMENQTLSNVKLYNMVLRNVNITGNSVLGSNILQNVVLSNGNFMLVGSNVSSITVENANITIVNSQVASINAVNSNINLISTTVNSAGLTNSKISSEINSKILSVSPSLPTIQINVPLGNLTGTVNIGITVSGSQVSQVSLYLDNQLLTTFSGSGTFSYQLDTTKYPDGTYTLTVVAQQTTGLFNKTSTYVTFSNQLNQGLQSAHSEIQSVSSTLNNNLQSVSSTLDSRLSSQSSIATGALIAAIIALALGIVAIFIGRRK</sequence>
<dbReference type="PROSITE" id="PS51695">
    <property type="entry name" value="SEDOLISIN"/>
    <property type="match status" value="1"/>
</dbReference>
<keyword evidence="8" id="KW-0812">Transmembrane</keyword>
<dbReference type="InterPro" id="IPR050819">
    <property type="entry name" value="Tripeptidyl-peptidase_I"/>
</dbReference>
<dbReference type="SMART" id="SM00944">
    <property type="entry name" value="Pro-kuma_activ"/>
    <property type="match status" value="1"/>
</dbReference>
<keyword evidence="2" id="KW-0645">Protease</keyword>
<evidence type="ECO:0000256" key="2">
    <source>
        <dbReference type="ARBA" id="ARBA00022670"/>
    </source>
</evidence>
<dbReference type="SUPFAM" id="SSF54897">
    <property type="entry name" value="Protease propeptides/inhibitors"/>
    <property type="match status" value="1"/>
</dbReference>
<dbReference type="InterPro" id="IPR030400">
    <property type="entry name" value="Sedolisin_dom"/>
</dbReference>
<evidence type="ECO:0000256" key="8">
    <source>
        <dbReference type="SAM" id="Phobius"/>
    </source>
</evidence>
<dbReference type="PANTHER" id="PTHR14218:SF15">
    <property type="entry name" value="TRIPEPTIDYL-PEPTIDASE 1"/>
    <property type="match status" value="1"/>
</dbReference>
<dbReference type="Gene3D" id="2.60.40.10">
    <property type="entry name" value="Immunoglobulins"/>
    <property type="match status" value="1"/>
</dbReference>
<dbReference type="GO" id="GO:0046872">
    <property type="term" value="F:metal ion binding"/>
    <property type="evidence" value="ECO:0007669"/>
    <property type="project" value="UniProtKB-KW"/>
</dbReference>
<comment type="cofactor">
    <cofactor evidence="1">
        <name>Ca(2+)</name>
        <dbReference type="ChEBI" id="CHEBI:29108"/>
    </cofactor>
</comment>
<dbReference type="PIRSF" id="PIRSF032623">
    <property type="entry name" value="Peptidase_SSO2181_prd"/>
    <property type="match status" value="1"/>
</dbReference>
<dbReference type="Pfam" id="PF17957">
    <property type="entry name" value="Big_7"/>
    <property type="match status" value="1"/>
</dbReference>
<dbReference type="InterPro" id="IPR013783">
    <property type="entry name" value="Ig-like_fold"/>
</dbReference>
<evidence type="ECO:0000256" key="3">
    <source>
        <dbReference type="ARBA" id="ARBA00022723"/>
    </source>
</evidence>
<organism evidence="10 13">
    <name type="scientific">Sulfolobus acidocaldarius</name>
    <dbReference type="NCBI Taxonomy" id="2285"/>
    <lineage>
        <taxon>Archaea</taxon>
        <taxon>Thermoproteota</taxon>
        <taxon>Thermoprotei</taxon>
        <taxon>Sulfolobales</taxon>
        <taxon>Sulfolobaceae</taxon>
        <taxon>Sulfolobus</taxon>
    </lineage>
</organism>
<keyword evidence="8" id="KW-1133">Transmembrane helix</keyword>
<dbReference type="Gene3D" id="3.40.50.200">
    <property type="entry name" value="Peptidase S8/S53 domain"/>
    <property type="match status" value="1"/>
</dbReference>
<dbReference type="GeneID" id="14552790"/>
<evidence type="ECO:0000256" key="5">
    <source>
        <dbReference type="ARBA" id="ARBA00022825"/>
    </source>
</evidence>
<dbReference type="EMBL" id="CP013694">
    <property type="protein sequence ID" value="ALU29662.1"/>
    <property type="molecule type" value="Genomic_DNA"/>
</dbReference>